<organism evidence="2 3">
    <name type="scientific">Lasiosphaeria miniovina</name>
    <dbReference type="NCBI Taxonomy" id="1954250"/>
    <lineage>
        <taxon>Eukaryota</taxon>
        <taxon>Fungi</taxon>
        <taxon>Dikarya</taxon>
        <taxon>Ascomycota</taxon>
        <taxon>Pezizomycotina</taxon>
        <taxon>Sordariomycetes</taxon>
        <taxon>Sordariomycetidae</taxon>
        <taxon>Sordariales</taxon>
        <taxon>Lasiosphaeriaceae</taxon>
        <taxon>Lasiosphaeria</taxon>
    </lineage>
</organism>
<feature type="compositionally biased region" description="Low complexity" evidence="1">
    <location>
        <begin position="44"/>
        <end position="60"/>
    </location>
</feature>
<proteinExistence type="predicted"/>
<dbReference type="AlphaFoldDB" id="A0AA40A4I2"/>
<feature type="compositionally biased region" description="Basic and acidic residues" evidence="1">
    <location>
        <begin position="251"/>
        <end position="261"/>
    </location>
</feature>
<feature type="compositionally biased region" description="Basic and acidic residues" evidence="1">
    <location>
        <begin position="279"/>
        <end position="300"/>
    </location>
</feature>
<accession>A0AA40A4I2</accession>
<dbReference type="Proteomes" id="UP001172101">
    <property type="component" value="Unassembled WGS sequence"/>
</dbReference>
<feature type="compositionally biased region" description="Basic and acidic residues" evidence="1">
    <location>
        <begin position="307"/>
        <end position="318"/>
    </location>
</feature>
<protein>
    <recommendedName>
        <fullName evidence="4">WW domain-containing protein</fullName>
    </recommendedName>
</protein>
<dbReference type="EMBL" id="JAUIRO010000006">
    <property type="protein sequence ID" value="KAK0709134.1"/>
    <property type="molecule type" value="Genomic_DNA"/>
</dbReference>
<keyword evidence="3" id="KW-1185">Reference proteome</keyword>
<dbReference type="RefSeq" id="XP_060292438.1">
    <property type="nucleotide sequence ID" value="XM_060434781.1"/>
</dbReference>
<reference evidence="2" key="1">
    <citation type="submission" date="2023-06" db="EMBL/GenBank/DDBJ databases">
        <title>Genome-scale phylogeny and comparative genomics of the fungal order Sordariales.</title>
        <authorList>
            <consortium name="Lawrence Berkeley National Laboratory"/>
            <person name="Hensen N."/>
            <person name="Bonometti L."/>
            <person name="Westerberg I."/>
            <person name="Brannstrom I.O."/>
            <person name="Guillou S."/>
            <person name="Cros-Aarteil S."/>
            <person name="Calhoun S."/>
            <person name="Haridas S."/>
            <person name="Kuo A."/>
            <person name="Mondo S."/>
            <person name="Pangilinan J."/>
            <person name="Riley R."/>
            <person name="LaButti K."/>
            <person name="Andreopoulos B."/>
            <person name="Lipzen A."/>
            <person name="Chen C."/>
            <person name="Yanf M."/>
            <person name="Daum C."/>
            <person name="Ng V."/>
            <person name="Clum A."/>
            <person name="Steindorff A."/>
            <person name="Ohm R."/>
            <person name="Martin F."/>
            <person name="Silar P."/>
            <person name="Natvig D."/>
            <person name="Lalanne C."/>
            <person name="Gautier V."/>
            <person name="Ament-velasquez S.L."/>
            <person name="Kruys A."/>
            <person name="Hutchinson M.I."/>
            <person name="Powell A.J."/>
            <person name="Barry K."/>
            <person name="Miller A.N."/>
            <person name="Grigoriev I.V."/>
            <person name="Debuchy R."/>
            <person name="Gladieux P."/>
            <person name="Thoren M.H."/>
            <person name="Johannesson H."/>
        </authorList>
    </citation>
    <scope>NUCLEOTIDE SEQUENCE</scope>
    <source>
        <strain evidence="2">SMH2392-1A</strain>
    </source>
</reference>
<name>A0AA40A4I2_9PEZI</name>
<feature type="compositionally biased region" description="Polar residues" evidence="1">
    <location>
        <begin position="1"/>
        <end position="15"/>
    </location>
</feature>
<evidence type="ECO:0000256" key="1">
    <source>
        <dbReference type="SAM" id="MobiDB-lite"/>
    </source>
</evidence>
<comment type="caution">
    <text evidence="2">The sequence shown here is derived from an EMBL/GenBank/DDBJ whole genome shotgun (WGS) entry which is preliminary data.</text>
</comment>
<gene>
    <name evidence="2" type="ORF">B0T26DRAFT_395676</name>
</gene>
<feature type="region of interest" description="Disordered" evidence="1">
    <location>
        <begin position="1"/>
        <end position="97"/>
    </location>
</feature>
<dbReference type="GeneID" id="85318051"/>
<feature type="compositionally biased region" description="Low complexity" evidence="1">
    <location>
        <begin position="78"/>
        <end position="93"/>
    </location>
</feature>
<evidence type="ECO:0008006" key="4">
    <source>
        <dbReference type="Google" id="ProtNLM"/>
    </source>
</evidence>
<sequence>MSSATPTIPTSPQRQSADEDASAPTNPAVRAQSDPRELDGDNNSSPADISQSQSSPQSDSASERSEFEPSSPPQPQTVEAADAVQDPEAAAGVPPLPAEPLPVVPVDDGWDPHWVENDWWFYNRFTGVWQKENPRVPDAAAVQAAAAAADAAAAAPLPQAEKVTVLSNPESIAGGYNPAIHGDYDENAWYAKKARADEAAAAASSQLAIPGAAIADPALYLASVAAAGGAPVATAAYFNRQTGQWQQPDFGPERHTDEAKSKRQMSAYFDVDAAANMHDGRSLKAERSGKKPTKAELKAFKEKRRVKKEEKRRAWLRD</sequence>
<feature type="region of interest" description="Disordered" evidence="1">
    <location>
        <begin position="279"/>
        <end position="318"/>
    </location>
</feature>
<feature type="region of interest" description="Disordered" evidence="1">
    <location>
        <begin position="244"/>
        <end position="265"/>
    </location>
</feature>
<evidence type="ECO:0000313" key="2">
    <source>
        <dbReference type="EMBL" id="KAK0709134.1"/>
    </source>
</evidence>
<evidence type="ECO:0000313" key="3">
    <source>
        <dbReference type="Proteomes" id="UP001172101"/>
    </source>
</evidence>